<sequence>MIMRIRTIVVVVPIRALPSGACHAGHAVIRRTRANLLTGRRRGPEGGGRGRRHEGRSRGEAEDRRRRHADNRRCEMGDRDFSGKGVLVTGAGSGIGRGIAAAFTREGAAVAVVDLHRDRTEETVRVLDGGPGRAVAVPGDVRTAEGVDRIVEEATRRLGQVDVLVNDAGVYPNCPVVEMPEDQWDDVMDTNLKGTFLMSRAVARRMIARGQGGHIVNIASGAYKSARRGASHYCASKAGIVMFSKVLAQELAEHRIHVNVVSPGLIDVGRRADVNPGYRETLMTTIPWGRMGQPSEIAAAVLFLASPGAEYITGTVLDVDGGSSAGRFFLPYSRG</sequence>
<dbReference type="PROSITE" id="PS00061">
    <property type="entry name" value="ADH_SHORT"/>
    <property type="match status" value="1"/>
</dbReference>
<gene>
    <name evidence="4" type="ORF">E6H00_05045</name>
</gene>
<comment type="caution">
    <text evidence="4">The sequence shown here is derived from an EMBL/GenBank/DDBJ whole genome shotgun (WGS) entry which is preliminary data.</text>
</comment>
<dbReference type="CDD" id="cd05233">
    <property type="entry name" value="SDR_c"/>
    <property type="match status" value="1"/>
</dbReference>
<dbReference type="InterPro" id="IPR002347">
    <property type="entry name" value="SDR_fam"/>
</dbReference>
<dbReference type="SUPFAM" id="SSF51735">
    <property type="entry name" value="NAD(P)-binding Rossmann-fold domains"/>
    <property type="match status" value="1"/>
</dbReference>
<keyword evidence="2" id="KW-0560">Oxidoreductase</keyword>
<evidence type="ECO:0000313" key="5">
    <source>
        <dbReference type="Proteomes" id="UP000318509"/>
    </source>
</evidence>
<evidence type="ECO:0000313" key="4">
    <source>
        <dbReference type="EMBL" id="TMI91055.1"/>
    </source>
</evidence>
<evidence type="ECO:0000256" key="2">
    <source>
        <dbReference type="ARBA" id="ARBA00023002"/>
    </source>
</evidence>
<dbReference type="PRINTS" id="PR00080">
    <property type="entry name" value="SDRFAMILY"/>
</dbReference>
<dbReference type="Pfam" id="PF13561">
    <property type="entry name" value="adh_short_C2"/>
    <property type="match status" value="1"/>
</dbReference>
<dbReference type="NCBIfam" id="NF005559">
    <property type="entry name" value="PRK07231.1"/>
    <property type="match status" value="1"/>
</dbReference>
<name>A0A537K5M8_9BACT</name>
<dbReference type="AlphaFoldDB" id="A0A537K5M8"/>
<dbReference type="Gene3D" id="3.40.50.720">
    <property type="entry name" value="NAD(P)-binding Rossmann-like Domain"/>
    <property type="match status" value="1"/>
</dbReference>
<evidence type="ECO:0000256" key="3">
    <source>
        <dbReference type="SAM" id="MobiDB-lite"/>
    </source>
</evidence>
<reference evidence="4 5" key="1">
    <citation type="journal article" date="2019" name="Nat. Microbiol.">
        <title>Mediterranean grassland soil C-N compound turnover is dependent on rainfall and depth, and is mediated by genomically divergent microorganisms.</title>
        <authorList>
            <person name="Diamond S."/>
            <person name="Andeer P.F."/>
            <person name="Li Z."/>
            <person name="Crits-Christoph A."/>
            <person name="Burstein D."/>
            <person name="Anantharaman K."/>
            <person name="Lane K.R."/>
            <person name="Thomas B.C."/>
            <person name="Pan C."/>
            <person name="Northen T.R."/>
            <person name="Banfield J.F."/>
        </authorList>
    </citation>
    <scope>NUCLEOTIDE SEQUENCE [LARGE SCALE GENOMIC DNA]</scope>
    <source>
        <strain evidence="4">NP_3</strain>
    </source>
</reference>
<dbReference type="FunFam" id="3.40.50.720:FF:000084">
    <property type="entry name" value="Short-chain dehydrogenase reductase"/>
    <property type="match status" value="1"/>
</dbReference>
<evidence type="ECO:0000256" key="1">
    <source>
        <dbReference type="ARBA" id="ARBA00006484"/>
    </source>
</evidence>
<dbReference type="InterPro" id="IPR036291">
    <property type="entry name" value="NAD(P)-bd_dom_sf"/>
</dbReference>
<feature type="region of interest" description="Disordered" evidence="3">
    <location>
        <begin position="35"/>
        <end position="71"/>
    </location>
</feature>
<dbReference type="EMBL" id="VBAK01000105">
    <property type="protein sequence ID" value="TMI91055.1"/>
    <property type="molecule type" value="Genomic_DNA"/>
</dbReference>
<dbReference type="Proteomes" id="UP000318509">
    <property type="component" value="Unassembled WGS sequence"/>
</dbReference>
<dbReference type="PANTHER" id="PTHR42760">
    <property type="entry name" value="SHORT-CHAIN DEHYDROGENASES/REDUCTASES FAMILY MEMBER"/>
    <property type="match status" value="1"/>
</dbReference>
<comment type="similarity">
    <text evidence="1">Belongs to the short-chain dehydrogenases/reductases (SDR) family.</text>
</comment>
<organism evidence="4 5">
    <name type="scientific">Candidatus Segetimicrobium genomatis</name>
    <dbReference type="NCBI Taxonomy" id="2569760"/>
    <lineage>
        <taxon>Bacteria</taxon>
        <taxon>Bacillati</taxon>
        <taxon>Candidatus Sysuimicrobiota</taxon>
        <taxon>Candidatus Sysuimicrobiia</taxon>
        <taxon>Candidatus Sysuimicrobiales</taxon>
        <taxon>Candidatus Segetimicrobiaceae</taxon>
        <taxon>Candidatus Segetimicrobium</taxon>
    </lineage>
</organism>
<accession>A0A537K5M8</accession>
<proteinExistence type="inferred from homology"/>
<dbReference type="InterPro" id="IPR020904">
    <property type="entry name" value="Sc_DH/Rdtase_CS"/>
</dbReference>
<dbReference type="GO" id="GO:0016616">
    <property type="term" value="F:oxidoreductase activity, acting on the CH-OH group of donors, NAD or NADP as acceptor"/>
    <property type="evidence" value="ECO:0007669"/>
    <property type="project" value="TreeGrafter"/>
</dbReference>
<dbReference type="PANTHER" id="PTHR42760:SF133">
    <property type="entry name" value="3-OXOACYL-[ACYL-CARRIER-PROTEIN] REDUCTASE"/>
    <property type="match status" value="1"/>
</dbReference>
<dbReference type="PRINTS" id="PR00081">
    <property type="entry name" value="GDHRDH"/>
</dbReference>
<protein>
    <submittedName>
        <fullName evidence="4">SDR family oxidoreductase</fullName>
    </submittedName>
</protein>